<keyword evidence="1" id="KW-0472">Membrane</keyword>
<dbReference type="Proteomes" id="UP001339911">
    <property type="component" value="Unassembled WGS sequence"/>
</dbReference>
<dbReference type="InterPro" id="IPR002372">
    <property type="entry name" value="PQQ_rpt_dom"/>
</dbReference>
<sequence>MALIELGEERYDLPPDPAPSRRSRRRRLRTAALVLVGALVAGTGGAAPPAVPQLTEVYRMSDSGYFLLAGDRIFVAEPLGGGHRVTAYEVGRRRQIWSTTYRTAHRQAVLVEEDGLLVLAEGGAQNGPYRSTALDPGTGRTRWSTSSQLATLHGAGVTLIIEEVFPPGSRIDPDRPPPVTTPIHYPEWGAGMYTAAPIGQTVRVLDLDTGRDLWTSPLLTGVATVPATAGRPAALLTGHPDGRLELRDPRSGVLRQPLDPVGGPPLYAERAGDSVLVRSESHLALYSADRWQRRWIRALSTDGPNVGACGSMLCLEGRTGIEVLDPVTGGTAWRSAGRVSLRGHGVHLVEVGENAALGRAVDPRSGRTVVDLAGWTEVPTPTESAPMLLLRHAGSGGRTWVGLLDPEGTAVRPLGPLPYALSSCRWTARLLACRTGDGVIRVWRYAPGSTPPG</sequence>
<keyword evidence="1" id="KW-0812">Transmembrane</keyword>
<proteinExistence type="predicted"/>
<evidence type="ECO:0000256" key="1">
    <source>
        <dbReference type="SAM" id="Phobius"/>
    </source>
</evidence>
<organism evidence="3 4">
    <name type="scientific">Plantactinospora veratri</name>
    <dbReference type="NCBI Taxonomy" id="1436122"/>
    <lineage>
        <taxon>Bacteria</taxon>
        <taxon>Bacillati</taxon>
        <taxon>Actinomycetota</taxon>
        <taxon>Actinomycetes</taxon>
        <taxon>Micromonosporales</taxon>
        <taxon>Micromonosporaceae</taxon>
        <taxon>Plantactinospora</taxon>
    </lineage>
</organism>
<reference evidence="3 4" key="1">
    <citation type="submission" date="2024-01" db="EMBL/GenBank/DDBJ databases">
        <title>Genome insights into Plantactinospora veratri sp. nov.</title>
        <authorList>
            <person name="Wang L."/>
        </authorList>
    </citation>
    <scope>NUCLEOTIDE SEQUENCE [LARGE SCALE GENOMIC DNA]</scope>
    <source>
        <strain evidence="3 4">NEAU-FHS4</strain>
    </source>
</reference>
<feature type="transmembrane region" description="Helical" evidence="1">
    <location>
        <begin position="31"/>
        <end position="51"/>
    </location>
</feature>
<evidence type="ECO:0000259" key="2">
    <source>
        <dbReference type="Pfam" id="PF13360"/>
    </source>
</evidence>
<accession>A0ABU7S5I1</accession>
<keyword evidence="1" id="KW-1133">Transmembrane helix</keyword>
<dbReference type="EMBL" id="JAZGQL010000001">
    <property type="protein sequence ID" value="MEE6305227.1"/>
    <property type="molecule type" value="Genomic_DNA"/>
</dbReference>
<dbReference type="Pfam" id="PF13360">
    <property type="entry name" value="PQQ_2"/>
    <property type="match status" value="1"/>
</dbReference>
<dbReference type="InterPro" id="IPR011047">
    <property type="entry name" value="Quinoprotein_ADH-like_sf"/>
</dbReference>
<name>A0ABU7S5I1_9ACTN</name>
<dbReference type="Gene3D" id="2.130.10.10">
    <property type="entry name" value="YVTN repeat-like/Quinoprotein amine dehydrogenase"/>
    <property type="match status" value="1"/>
</dbReference>
<dbReference type="RefSeq" id="WP_331205644.1">
    <property type="nucleotide sequence ID" value="NZ_JAZGQL010000001.1"/>
</dbReference>
<protein>
    <submittedName>
        <fullName evidence="3">PQQ-binding-like beta-propeller repeat protein</fullName>
    </submittedName>
</protein>
<evidence type="ECO:0000313" key="4">
    <source>
        <dbReference type="Proteomes" id="UP001339911"/>
    </source>
</evidence>
<feature type="domain" description="Pyrrolo-quinoline quinone repeat" evidence="2">
    <location>
        <begin position="64"/>
        <end position="154"/>
    </location>
</feature>
<dbReference type="SUPFAM" id="SSF50998">
    <property type="entry name" value="Quinoprotein alcohol dehydrogenase-like"/>
    <property type="match status" value="1"/>
</dbReference>
<keyword evidence="4" id="KW-1185">Reference proteome</keyword>
<evidence type="ECO:0000313" key="3">
    <source>
        <dbReference type="EMBL" id="MEE6305227.1"/>
    </source>
</evidence>
<gene>
    <name evidence="3" type="ORF">V1634_00055</name>
</gene>
<comment type="caution">
    <text evidence="3">The sequence shown here is derived from an EMBL/GenBank/DDBJ whole genome shotgun (WGS) entry which is preliminary data.</text>
</comment>
<dbReference type="InterPro" id="IPR015943">
    <property type="entry name" value="WD40/YVTN_repeat-like_dom_sf"/>
</dbReference>